<accession>A0A450ZRJ4</accession>
<evidence type="ECO:0000313" key="2">
    <source>
        <dbReference type="EMBL" id="VFK59035.1"/>
    </source>
</evidence>
<organism evidence="1">
    <name type="scientific">Candidatus Kentrum sp. TUN</name>
    <dbReference type="NCBI Taxonomy" id="2126343"/>
    <lineage>
        <taxon>Bacteria</taxon>
        <taxon>Pseudomonadati</taxon>
        <taxon>Pseudomonadota</taxon>
        <taxon>Gammaproteobacteria</taxon>
        <taxon>Candidatus Kentrum</taxon>
    </lineage>
</organism>
<evidence type="ECO:0000313" key="3">
    <source>
        <dbReference type="EMBL" id="VFK62756.1"/>
    </source>
</evidence>
<evidence type="ECO:0000313" key="1">
    <source>
        <dbReference type="EMBL" id="VFK56449.1"/>
    </source>
</evidence>
<dbReference type="EMBL" id="CAADFV010000086">
    <property type="protein sequence ID" value="VFK62756.1"/>
    <property type="molecule type" value="Genomic_DNA"/>
</dbReference>
<sequence length="81" mass="8930">MGAGMPMGSHAGASRNEKDSELINHVPTFKVRAFCSRLPFLARETFSVRKKPRREDAQRRQNSGGTLFTLVSSEVAVLAQP</sequence>
<name>A0A450ZRJ4_9GAMM</name>
<dbReference type="EMBL" id="CAADFY010000088">
    <property type="protein sequence ID" value="VFK56449.1"/>
    <property type="molecule type" value="Genomic_DNA"/>
</dbReference>
<gene>
    <name evidence="2" type="ORF">BECKTUN1418D_GA0071000_109411</name>
    <name evidence="3" type="ORF">BECKTUN1418E_GA0071001_10864</name>
    <name evidence="1" type="ORF">BECKTUN1418F_GA0071002_10883</name>
</gene>
<proteinExistence type="predicted"/>
<dbReference type="AlphaFoldDB" id="A0A450ZRJ4"/>
<dbReference type="EMBL" id="CAADFX010000094">
    <property type="protein sequence ID" value="VFK59035.1"/>
    <property type="molecule type" value="Genomic_DNA"/>
</dbReference>
<reference evidence="1" key="1">
    <citation type="submission" date="2019-02" db="EMBL/GenBank/DDBJ databases">
        <authorList>
            <person name="Gruber-Vodicka R. H."/>
            <person name="Seah K. B. B."/>
        </authorList>
    </citation>
    <scope>NUCLEOTIDE SEQUENCE</scope>
    <source>
        <strain evidence="2">BECK_BY1</strain>
        <strain evidence="3">BECK_BY2</strain>
        <strain evidence="1">BECK_BY3</strain>
    </source>
</reference>
<protein>
    <submittedName>
        <fullName evidence="1">Uncharacterized protein</fullName>
    </submittedName>
</protein>